<name>A0A846QN95_9BACT</name>
<gene>
    <name evidence="2" type="ORF">GGQ74_000344</name>
</gene>
<protein>
    <recommendedName>
        <fullName evidence="4">Secreted protein</fullName>
    </recommendedName>
</protein>
<feature type="signal peptide" evidence="1">
    <location>
        <begin position="1"/>
        <end position="26"/>
    </location>
</feature>
<evidence type="ECO:0000256" key="1">
    <source>
        <dbReference type="SAM" id="SignalP"/>
    </source>
</evidence>
<reference evidence="2 3" key="1">
    <citation type="submission" date="2020-03" db="EMBL/GenBank/DDBJ databases">
        <title>Genomic Encyclopedia of Type Strains, Phase IV (KMG-IV): sequencing the most valuable type-strain genomes for metagenomic binning, comparative biology and taxonomic classification.</title>
        <authorList>
            <person name="Goeker M."/>
        </authorList>
    </citation>
    <scope>NUCLEOTIDE SEQUENCE [LARGE SCALE GENOMIC DNA]</scope>
    <source>
        <strain evidence="2 3">DSM 24233</strain>
    </source>
</reference>
<proteinExistence type="predicted"/>
<keyword evidence="1" id="KW-0732">Signal</keyword>
<feature type="chain" id="PRO_5032910182" description="Secreted protein" evidence="1">
    <location>
        <begin position="27"/>
        <end position="111"/>
    </location>
</feature>
<comment type="caution">
    <text evidence="2">The sequence shown here is derived from an EMBL/GenBank/DDBJ whole genome shotgun (WGS) entry which is preliminary data.</text>
</comment>
<organism evidence="2 3">
    <name type="scientific">Desulfobaculum xiamenense</name>
    <dbReference type="NCBI Taxonomy" id="995050"/>
    <lineage>
        <taxon>Bacteria</taxon>
        <taxon>Pseudomonadati</taxon>
        <taxon>Thermodesulfobacteriota</taxon>
        <taxon>Desulfovibrionia</taxon>
        <taxon>Desulfovibrionales</taxon>
        <taxon>Desulfovibrionaceae</taxon>
        <taxon>Desulfobaculum</taxon>
    </lineage>
</organism>
<dbReference type="AlphaFoldDB" id="A0A846QN95"/>
<dbReference type="Proteomes" id="UP000580856">
    <property type="component" value="Unassembled WGS sequence"/>
</dbReference>
<dbReference type="EMBL" id="JAATJA010000001">
    <property type="protein sequence ID" value="NJB66704.1"/>
    <property type="molecule type" value="Genomic_DNA"/>
</dbReference>
<sequence length="111" mass="12126">MRTPRALYAILVALLTVLPCATQTAAQEATCSDIYEIYMTCYNGGKQMDQSGCDYLVQALGPRLIGEDGISGFSAALSTAICKRGCEDGAKRKPPMTMNQFRREFCGKMLK</sequence>
<evidence type="ECO:0000313" key="3">
    <source>
        <dbReference type="Proteomes" id="UP000580856"/>
    </source>
</evidence>
<dbReference type="RefSeq" id="WP_167939820.1">
    <property type="nucleotide sequence ID" value="NZ_JAATJA010000001.1"/>
</dbReference>
<accession>A0A846QN95</accession>
<evidence type="ECO:0008006" key="4">
    <source>
        <dbReference type="Google" id="ProtNLM"/>
    </source>
</evidence>
<evidence type="ECO:0000313" key="2">
    <source>
        <dbReference type="EMBL" id="NJB66704.1"/>
    </source>
</evidence>
<keyword evidence="3" id="KW-1185">Reference proteome</keyword>